<name>T1ANX9_9ZZZZ</name>
<reference evidence="2" key="2">
    <citation type="journal article" date="2014" name="ISME J.">
        <title>Microbial stratification in low pH oxic and suboxic macroscopic growths along an acid mine drainage.</title>
        <authorList>
            <person name="Mendez-Garcia C."/>
            <person name="Mesa V."/>
            <person name="Sprenger R.R."/>
            <person name="Richter M."/>
            <person name="Diez M.S."/>
            <person name="Solano J."/>
            <person name="Bargiela R."/>
            <person name="Golyshina O.V."/>
            <person name="Manteca A."/>
            <person name="Ramos J.L."/>
            <person name="Gallego J.R."/>
            <person name="Llorente I."/>
            <person name="Martins Dos Santos V.A."/>
            <person name="Jensen O.N."/>
            <person name="Pelaez A.I."/>
            <person name="Sanchez J."/>
            <person name="Ferrer M."/>
        </authorList>
    </citation>
    <scope>NUCLEOTIDE SEQUENCE</scope>
</reference>
<comment type="caution">
    <text evidence="2">The sequence shown here is derived from an EMBL/GenBank/DDBJ whole genome shotgun (WGS) entry which is preliminary data.</text>
</comment>
<feature type="compositionally biased region" description="Basic and acidic residues" evidence="1">
    <location>
        <begin position="1"/>
        <end position="24"/>
    </location>
</feature>
<dbReference type="EMBL" id="AUZX01011360">
    <property type="protein sequence ID" value="EQD43795.1"/>
    <property type="molecule type" value="Genomic_DNA"/>
</dbReference>
<evidence type="ECO:0000256" key="1">
    <source>
        <dbReference type="SAM" id="MobiDB-lite"/>
    </source>
</evidence>
<protein>
    <submittedName>
        <fullName evidence="2">Uncharacterized protein</fullName>
    </submittedName>
</protein>
<proteinExistence type="predicted"/>
<dbReference type="SUPFAM" id="SSF50182">
    <property type="entry name" value="Sm-like ribonucleoproteins"/>
    <property type="match status" value="1"/>
</dbReference>
<gene>
    <name evidence="2" type="ORF">B1A_15487</name>
</gene>
<dbReference type="AlphaFoldDB" id="T1ANX9"/>
<dbReference type="Gene3D" id="2.30.30.100">
    <property type="match status" value="1"/>
</dbReference>
<feature type="region of interest" description="Disordered" evidence="1">
    <location>
        <begin position="1"/>
        <end position="33"/>
    </location>
</feature>
<evidence type="ECO:0000313" key="2">
    <source>
        <dbReference type="EMBL" id="EQD43795.1"/>
    </source>
</evidence>
<organism evidence="2">
    <name type="scientific">mine drainage metagenome</name>
    <dbReference type="NCBI Taxonomy" id="410659"/>
    <lineage>
        <taxon>unclassified sequences</taxon>
        <taxon>metagenomes</taxon>
        <taxon>ecological metagenomes</taxon>
    </lineage>
</organism>
<accession>T1ANX9</accession>
<dbReference type="InterPro" id="IPR010920">
    <property type="entry name" value="LSM_dom_sf"/>
</dbReference>
<reference evidence="2" key="1">
    <citation type="submission" date="2013-08" db="EMBL/GenBank/DDBJ databases">
        <authorList>
            <person name="Mendez C."/>
            <person name="Richter M."/>
            <person name="Ferrer M."/>
            <person name="Sanchez J."/>
        </authorList>
    </citation>
    <scope>NUCLEOTIDE SEQUENCE</scope>
</reference>
<sequence>MQKLNDRDSSENKHIERFDSKGPRNFENPEPLNVSHIGKSLTITLVNGRTESGVLKSMGAYMISIDLPNKKELIINKGAIITVTVM</sequence>